<dbReference type="KEGG" id="lbc:LACBIDRAFT_302066"/>
<sequence length="51" mass="5781">MADLQRQKVTFARAEWLRKDDAALSLGRRPQSYMQVHLHLPSLSPATSSSQ</sequence>
<name>B0E3Y2_LACBS</name>
<dbReference type="InParanoid" id="B0E3Y2"/>
<dbReference type="EMBL" id="DS547281">
    <property type="protein sequence ID" value="EDQ98447.1"/>
    <property type="molecule type" value="Genomic_DNA"/>
</dbReference>
<dbReference type="AlphaFoldDB" id="B0E3Y2"/>
<accession>B0E3Y2</accession>
<proteinExistence type="predicted"/>
<dbReference type="GeneID" id="6086556"/>
<organism evidence="2">
    <name type="scientific">Laccaria bicolor (strain S238N-H82 / ATCC MYA-4686)</name>
    <name type="common">Bicoloured deceiver</name>
    <name type="synonym">Laccaria laccata var. bicolor</name>
    <dbReference type="NCBI Taxonomy" id="486041"/>
    <lineage>
        <taxon>Eukaryota</taxon>
        <taxon>Fungi</taxon>
        <taxon>Dikarya</taxon>
        <taxon>Basidiomycota</taxon>
        <taxon>Agaricomycotina</taxon>
        <taxon>Agaricomycetes</taxon>
        <taxon>Agaricomycetidae</taxon>
        <taxon>Agaricales</taxon>
        <taxon>Agaricineae</taxon>
        <taxon>Hydnangiaceae</taxon>
        <taxon>Laccaria</taxon>
    </lineage>
</organism>
<protein>
    <submittedName>
        <fullName evidence="1">Predicted protein</fullName>
    </submittedName>
</protein>
<dbReference type="HOGENOM" id="CLU_3106815_0_0_1"/>
<evidence type="ECO:0000313" key="1">
    <source>
        <dbReference type="EMBL" id="EDQ98447.1"/>
    </source>
</evidence>
<dbReference type="Proteomes" id="UP000001194">
    <property type="component" value="Unassembled WGS sequence"/>
</dbReference>
<keyword evidence="2" id="KW-1185">Reference proteome</keyword>
<evidence type="ECO:0000313" key="2">
    <source>
        <dbReference type="Proteomes" id="UP000001194"/>
    </source>
</evidence>
<gene>
    <name evidence="1" type="ORF">LACBIDRAFT_302066</name>
</gene>
<dbReference type="RefSeq" id="XP_001890900.1">
    <property type="nucleotide sequence ID" value="XM_001890865.1"/>
</dbReference>
<reference evidence="1" key="1">
    <citation type="journal article" date="2008" name="Nature">
        <title>The genome of Laccaria bicolor provides insights into mycorrhizal symbiosis.</title>
        <authorList>
            <person name="Martin F."/>
            <person name="Aerts A."/>
            <person name="Ahren D."/>
            <person name="Brun A."/>
            <person name="Danchin E.G.J."/>
            <person name="Duchaussoy F."/>
            <person name="Gibon J."/>
            <person name="Kohler A."/>
            <person name="Lindquist E."/>
            <person name="Pereda V."/>
            <person name="Salamov A."/>
            <person name="Shapiro H.J."/>
            <person name="Wuyts J."/>
            <person name="Blaudez D."/>
            <person name="Buee M."/>
            <person name="Brokstein P."/>
            <person name="Canbaeck B."/>
            <person name="Cohen D."/>
            <person name="Courty P.E."/>
            <person name="Coutinho P.M."/>
            <person name="Delaruelle C."/>
            <person name="Detter J.C."/>
            <person name="Deveau A."/>
            <person name="DiFazio S."/>
            <person name="Duplessis S."/>
            <person name="Fraissinet-Tachet L."/>
            <person name="Lucic E."/>
            <person name="Frey-Klett P."/>
            <person name="Fourrey C."/>
            <person name="Feussner I."/>
            <person name="Gay G."/>
            <person name="Grimwood J."/>
            <person name="Hoegger P.J."/>
            <person name="Jain P."/>
            <person name="Kilaru S."/>
            <person name="Labbe J."/>
            <person name="Lin Y.C."/>
            <person name="Legue V."/>
            <person name="Le Tacon F."/>
            <person name="Marmeisse R."/>
            <person name="Melayah D."/>
            <person name="Montanini B."/>
            <person name="Muratet M."/>
            <person name="Nehls U."/>
            <person name="Niculita-Hirzel H."/>
            <person name="Oudot-Le Secq M.P."/>
            <person name="Peter M."/>
            <person name="Quesneville H."/>
            <person name="Rajashekar B."/>
            <person name="Reich M."/>
            <person name="Rouhier N."/>
            <person name="Schmutz J."/>
            <person name="Yin T."/>
            <person name="Chalot M."/>
            <person name="Henrissat B."/>
            <person name="Kuees U."/>
            <person name="Lucas S."/>
            <person name="Van de Peer Y."/>
            <person name="Podila G.K."/>
            <person name="Polle A."/>
            <person name="Pukkila P.J."/>
            <person name="Richardson P.M."/>
            <person name="Rouze P."/>
            <person name="Sanders I.R."/>
            <person name="Stajich J.E."/>
            <person name="Tunlid A."/>
            <person name="Tuskan G."/>
            <person name="Grigoriev I.V."/>
        </authorList>
    </citation>
    <scope>NUCLEOTIDE SEQUENCE [LARGE SCALE GENOMIC DNA]</scope>
</reference>